<comment type="caution">
    <text evidence="2">The sequence shown here is derived from an EMBL/GenBank/DDBJ whole genome shotgun (WGS) entry which is preliminary data.</text>
</comment>
<keyword evidence="1" id="KW-0812">Transmembrane</keyword>
<evidence type="ECO:0000313" key="3">
    <source>
        <dbReference type="Proteomes" id="UP001168821"/>
    </source>
</evidence>
<dbReference type="EMBL" id="JALNTZ010000004">
    <property type="protein sequence ID" value="KAJ3654020.1"/>
    <property type="molecule type" value="Genomic_DNA"/>
</dbReference>
<keyword evidence="1" id="KW-0472">Membrane</keyword>
<gene>
    <name evidence="2" type="ORF">Zmor_013234</name>
</gene>
<dbReference type="Proteomes" id="UP001168821">
    <property type="component" value="Unassembled WGS sequence"/>
</dbReference>
<evidence type="ECO:0000313" key="2">
    <source>
        <dbReference type="EMBL" id="KAJ3654020.1"/>
    </source>
</evidence>
<name>A0AA38MEG9_9CUCU</name>
<keyword evidence="3" id="KW-1185">Reference proteome</keyword>
<reference evidence="2" key="1">
    <citation type="journal article" date="2023" name="G3 (Bethesda)">
        <title>Whole genome assemblies of Zophobas morio and Tenebrio molitor.</title>
        <authorList>
            <person name="Kaur S."/>
            <person name="Stinson S.A."/>
            <person name="diCenzo G.C."/>
        </authorList>
    </citation>
    <scope>NUCLEOTIDE SEQUENCE</scope>
    <source>
        <strain evidence="2">QUZm001</strain>
    </source>
</reference>
<dbReference type="AlphaFoldDB" id="A0AA38MEG9"/>
<feature type="transmembrane region" description="Helical" evidence="1">
    <location>
        <begin position="96"/>
        <end position="113"/>
    </location>
</feature>
<evidence type="ECO:0000256" key="1">
    <source>
        <dbReference type="SAM" id="Phobius"/>
    </source>
</evidence>
<organism evidence="2 3">
    <name type="scientific">Zophobas morio</name>
    <dbReference type="NCBI Taxonomy" id="2755281"/>
    <lineage>
        <taxon>Eukaryota</taxon>
        <taxon>Metazoa</taxon>
        <taxon>Ecdysozoa</taxon>
        <taxon>Arthropoda</taxon>
        <taxon>Hexapoda</taxon>
        <taxon>Insecta</taxon>
        <taxon>Pterygota</taxon>
        <taxon>Neoptera</taxon>
        <taxon>Endopterygota</taxon>
        <taxon>Coleoptera</taxon>
        <taxon>Polyphaga</taxon>
        <taxon>Cucujiformia</taxon>
        <taxon>Tenebrionidae</taxon>
        <taxon>Zophobas</taxon>
    </lineage>
</organism>
<accession>A0AA38MEG9</accession>
<keyword evidence="1" id="KW-1133">Transmembrane helix</keyword>
<sequence length="127" mass="13961">MLRSVHTRAPRSICSEGSYANCRVPESDTSVKATPTLGVFFIFVPFFPSVGTVRFLVRKNSLTFSQLAGVAVLLGRPDVSALFADTISTHQHTNRVATDAVFIVGFFLSIVLAKKLRCRTHATRTLF</sequence>
<protein>
    <submittedName>
        <fullName evidence="2">Uncharacterized protein</fullName>
    </submittedName>
</protein>
<proteinExistence type="predicted"/>
<feature type="transmembrane region" description="Helical" evidence="1">
    <location>
        <begin position="37"/>
        <end position="57"/>
    </location>
</feature>